<evidence type="ECO:0000256" key="3">
    <source>
        <dbReference type="ARBA" id="ARBA00022692"/>
    </source>
</evidence>
<evidence type="ECO:0000256" key="9">
    <source>
        <dbReference type="ARBA" id="ARBA00030803"/>
    </source>
</evidence>
<dbReference type="PANTHER" id="PTHR37461">
    <property type="entry name" value="ANTI-SIGMA-K FACTOR RSKA"/>
    <property type="match status" value="1"/>
</dbReference>
<proteinExistence type="predicted"/>
<evidence type="ECO:0000313" key="12">
    <source>
        <dbReference type="EMBL" id="TYQ08294.1"/>
    </source>
</evidence>
<keyword evidence="7" id="KW-0804">Transcription</keyword>
<keyword evidence="4" id="KW-1133">Transmembrane helix</keyword>
<gene>
    <name evidence="12" type="ORF">FNL38_101665</name>
</gene>
<organism evidence="12">
    <name type="scientific">Nocardia globerula</name>
    <dbReference type="NCBI Taxonomy" id="1818"/>
    <lineage>
        <taxon>Bacteria</taxon>
        <taxon>Bacillati</taxon>
        <taxon>Actinomycetota</taxon>
        <taxon>Actinomycetes</taxon>
        <taxon>Mycobacteriales</taxon>
        <taxon>Nocardiaceae</taxon>
        <taxon>Nocardia</taxon>
    </lineage>
</organism>
<accession>A0A652YXA3</accession>
<sequence length="245" mass="25458">MDEELIGWAHPYAIDALDPDERRAVDVLLEGTDAATRAEFESQVRLAAETMAALSIVDAVEPPPGLRARLLDTIAETPQSPELAPPVSLAGHRKRRRPWTVALAAAAAVVIVAGGIGIGVQITDNTPSPTTVSEIMAAPDMHSTTLDVPGGGTATTAFSPSEDAAVLTMNGVTPPSPDQVYQMWLVSPDGSTMTPKGTMAPADVKPTTQVVLDNIGPNTKLAFTIEPPGGSTQPTGDPFAIIPLV</sequence>
<evidence type="ECO:0000256" key="8">
    <source>
        <dbReference type="ARBA" id="ARBA00029829"/>
    </source>
</evidence>
<evidence type="ECO:0000256" key="1">
    <source>
        <dbReference type="ARBA" id="ARBA00004162"/>
    </source>
</evidence>
<evidence type="ECO:0000259" key="11">
    <source>
        <dbReference type="Pfam" id="PF22618"/>
    </source>
</evidence>
<dbReference type="AlphaFoldDB" id="A0A652YXA3"/>
<dbReference type="GO" id="GO:0005886">
    <property type="term" value="C:plasma membrane"/>
    <property type="evidence" value="ECO:0007669"/>
    <property type="project" value="UniProtKB-SubCell"/>
</dbReference>
<dbReference type="EMBL" id="VNIQ01000001">
    <property type="protein sequence ID" value="TYQ08294.1"/>
    <property type="molecule type" value="Genomic_DNA"/>
</dbReference>
<name>A0A652YXA3_NOCGL</name>
<keyword evidence="6" id="KW-0472">Membrane</keyword>
<dbReference type="PANTHER" id="PTHR37461:SF1">
    <property type="entry name" value="ANTI-SIGMA-K FACTOR RSKA"/>
    <property type="match status" value="1"/>
</dbReference>
<dbReference type="Pfam" id="PF10099">
    <property type="entry name" value="RskA_C"/>
    <property type="match status" value="1"/>
</dbReference>
<keyword evidence="5" id="KW-0805">Transcription regulation</keyword>
<evidence type="ECO:0000256" key="2">
    <source>
        <dbReference type="ARBA" id="ARBA00022475"/>
    </source>
</evidence>
<keyword evidence="2" id="KW-1003">Cell membrane</keyword>
<evidence type="ECO:0000256" key="7">
    <source>
        <dbReference type="ARBA" id="ARBA00023163"/>
    </source>
</evidence>
<evidence type="ECO:0000259" key="10">
    <source>
        <dbReference type="Pfam" id="PF10099"/>
    </source>
</evidence>
<dbReference type="InterPro" id="IPR053877">
    <property type="entry name" value="RskA_N"/>
</dbReference>
<dbReference type="Gene3D" id="1.10.10.1320">
    <property type="entry name" value="Anti-sigma factor, zinc-finger domain"/>
    <property type="match status" value="1"/>
</dbReference>
<dbReference type="Pfam" id="PF22618">
    <property type="entry name" value="RskA_N"/>
    <property type="match status" value="1"/>
</dbReference>
<evidence type="ECO:0000256" key="6">
    <source>
        <dbReference type="ARBA" id="ARBA00023136"/>
    </source>
</evidence>
<feature type="domain" description="Anti-sigma K factor RskA C-terminal" evidence="10">
    <location>
        <begin position="103"/>
        <end position="236"/>
    </location>
</feature>
<comment type="caution">
    <text evidence="12">The sequence shown here is derived from an EMBL/GenBank/DDBJ whole genome shotgun (WGS) entry which is preliminary data.</text>
</comment>
<dbReference type="GO" id="GO:0006417">
    <property type="term" value="P:regulation of translation"/>
    <property type="evidence" value="ECO:0007669"/>
    <property type="project" value="TreeGrafter"/>
</dbReference>
<evidence type="ECO:0000256" key="5">
    <source>
        <dbReference type="ARBA" id="ARBA00023015"/>
    </source>
</evidence>
<reference evidence="12" key="1">
    <citation type="submission" date="2019-07" db="EMBL/GenBank/DDBJ databases">
        <title>Genomic Encyclopedia of Type Strains, Phase IV (KMG-IV): sequencing the most valuable type-strain genomes for metagenomic binning, comparative biology and taxonomic classification.</title>
        <authorList>
            <person name="Goeker M."/>
        </authorList>
    </citation>
    <scope>NUCLEOTIDE SEQUENCE</scope>
    <source>
        <strain evidence="12">DSM 44596</strain>
    </source>
</reference>
<keyword evidence="3" id="KW-0812">Transmembrane</keyword>
<dbReference type="InterPro" id="IPR018764">
    <property type="entry name" value="RskA_C"/>
</dbReference>
<feature type="domain" description="Anti-sigma-K factor RskA N-terminal" evidence="11">
    <location>
        <begin position="5"/>
        <end position="52"/>
    </location>
</feature>
<dbReference type="GO" id="GO:0016989">
    <property type="term" value="F:sigma factor antagonist activity"/>
    <property type="evidence" value="ECO:0007669"/>
    <property type="project" value="TreeGrafter"/>
</dbReference>
<dbReference type="InterPro" id="IPR051474">
    <property type="entry name" value="Anti-sigma-K/W_factor"/>
</dbReference>
<protein>
    <recommendedName>
        <fullName evidence="9">Regulator of SigK</fullName>
    </recommendedName>
    <alternativeName>
        <fullName evidence="8">Sigma-K anti-sigma factor RskA</fullName>
    </alternativeName>
</protein>
<evidence type="ECO:0000256" key="4">
    <source>
        <dbReference type="ARBA" id="ARBA00022989"/>
    </source>
</evidence>
<dbReference type="InterPro" id="IPR041916">
    <property type="entry name" value="Anti_sigma_zinc_sf"/>
</dbReference>
<comment type="subcellular location">
    <subcellularLocation>
        <location evidence="1">Cell membrane</location>
        <topology evidence="1">Single-pass membrane protein</topology>
    </subcellularLocation>
</comment>